<accession>A0A840SSP6</accession>
<dbReference type="InterPro" id="IPR008523">
    <property type="entry name" value="DUF805"/>
</dbReference>
<sequence>MSKPVFDDILRARGRRNRLSYILFFLACLTLLFAVTVLFVLVGTIASEDVGTFVAIIWLVGILPLAWASLAVTAQRCRDLGWSGWLAILGLVPYVGFVFHLALAVLPGTVGANRYGPDPISRPATSHARLHPRPS</sequence>
<dbReference type="GO" id="GO:0005886">
    <property type="term" value="C:plasma membrane"/>
    <property type="evidence" value="ECO:0007669"/>
    <property type="project" value="TreeGrafter"/>
</dbReference>
<dbReference type="Proteomes" id="UP000549457">
    <property type="component" value="Unassembled WGS sequence"/>
</dbReference>
<comment type="caution">
    <text evidence="2">The sequence shown here is derived from an EMBL/GenBank/DDBJ whole genome shotgun (WGS) entry which is preliminary data.</text>
</comment>
<feature type="transmembrane region" description="Helical" evidence="1">
    <location>
        <begin position="21"/>
        <end position="46"/>
    </location>
</feature>
<keyword evidence="3" id="KW-1185">Reference proteome</keyword>
<keyword evidence="1" id="KW-1133">Transmembrane helix</keyword>
<keyword evidence="1" id="KW-0472">Membrane</keyword>
<dbReference type="AlphaFoldDB" id="A0A840SSP6"/>
<dbReference type="RefSeq" id="WP_184148699.1">
    <property type="nucleotide sequence ID" value="NZ_JACHFM010000002.1"/>
</dbReference>
<feature type="transmembrane region" description="Helical" evidence="1">
    <location>
        <begin position="84"/>
        <end position="106"/>
    </location>
</feature>
<gene>
    <name evidence="2" type="ORF">HNP73_002157</name>
</gene>
<feature type="transmembrane region" description="Helical" evidence="1">
    <location>
        <begin position="52"/>
        <end position="72"/>
    </location>
</feature>
<dbReference type="Pfam" id="PF05656">
    <property type="entry name" value="DUF805"/>
    <property type="match status" value="1"/>
</dbReference>
<name>A0A840SSP6_9RHOB</name>
<organism evidence="2 3">
    <name type="scientific">Amaricoccus macauensis</name>
    <dbReference type="NCBI Taxonomy" id="57001"/>
    <lineage>
        <taxon>Bacteria</taxon>
        <taxon>Pseudomonadati</taxon>
        <taxon>Pseudomonadota</taxon>
        <taxon>Alphaproteobacteria</taxon>
        <taxon>Rhodobacterales</taxon>
        <taxon>Paracoccaceae</taxon>
        <taxon>Amaricoccus</taxon>
    </lineage>
</organism>
<keyword evidence="1" id="KW-0812">Transmembrane</keyword>
<reference evidence="2 3" key="1">
    <citation type="submission" date="2020-08" db="EMBL/GenBank/DDBJ databases">
        <title>Genomic Encyclopedia of Type Strains, Phase IV (KMG-IV): sequencing the most valuable type-strain genomes for metagenomic binning, comparative biology and taxonomic classification.</title>
        <authorList>
            <person name="Goeker M."/>
        </authorList>
    </citation>
    <scope>NUCLEOTIDE SEQUENCE [LARGE SCALE GENOMIC DNA]</scope>
    <source>
        <strain evidence="2 3">DSM 101730</strain>
    </source>
</reference>
<dbReference type="EMBL" id="JACHFM010000002">
    <property type="protein sequence ID" value="MBB5222221.1"/>
    <property type="molecule type" value="Genomic_DNA"/>
</dbReference>
<evidence type="ECO:0000313" key="2">
    <source>
        <dbReference type="EMBL" id="MBB5222221.1"/>
    </source>
</evidence>
<dbReference type="PANTHER" id="PTHR34980:SF3">
    <property type="entry name" value="BLR8105 PROTEIN"/>
    <property type="match status" value="1"/>
</dbReference>
<protein>
    <submittedName>
        <fullName evidence="2">Uncharacterized membrane protein YhaH (DUF805 family)</fullName>
    </submittedName>
</protein>
<evidence type="ECO:0000256" key="1">
    <source>
        <dbReference type="SAM" id="Phobius"/>
    </source>
</evidence>
<dbReference type="PANTHER" id="PTHR34980">
    <property type="entry name" value="INNER MEMBRANE PROTEIN-RELATED-RELATED"/>
    <property type="match status" value="1"/>
</dbReference>
<evidence type="ECO:0000313" key="3">
    <source>
        <dbReference type="Proteomes" id="UP000549457"/>
    </source>
</evidence>
<proteinExistence type="predicted"/>